<comment type="caution">
    <text evidence="1">The sequence shown here is derived from an EMBL/GenBank/DDBJ whole genome shotgun (WGS) entry which is preliminary data.</text>
</comment>
<organism evidence="1 2">
    <name type="scientific">Thanatephorus cucumeris (strain AG1-IA)</name>
    <name type="common">Rice sheath blight fungus</name>
    <name type="synonym">Rhizoctonia solani</name>
    <dbReference type="NCBI Taxonomy" id="983506"/>
    <lineage>
        <taxon>Eukaryota</taxon>
        <taxon>Fungi</taxon>
        <taxon>Dikarya</taxon>
        <taxon>Basidiomycota</taxon>
        <taxon>Agaricomycotina</taxon>
        <taxon>Agaricomycetes</taxon>
        <taxon>Cantharellales</taxon>
        <taxon>Ceratobasidiaceae</taxon>
        <taxon>Rhizoctonia</taxon>
        <taxon>Rhizoctonia solani AG-1</taxon>
    </lineage>
</organism>
<evidence type="ECO:0000313" key="2">
    <source>
        <dbReference type="Proteomes" id="UP000011668"/>
    </source>
</evidence>
<evidence type="ECO:0000313" key="1">
    <source>
        <dbReference type="EMBL" id="ELU37985.1"/>
    </source>
</evidence>
<keyword evidence="2" id="KW-1185">Reference proteome</keyword>
<proteinExistence type="predicted"/>
<reference evidence="1 2" key="1">
    <citation type="journal article" date="2013" name="Nat. Commun.">
        <title>The evolution and pathogenic mechanisms of the rice sheath blight pathogen.</title>
        <authorList>
            <person name="Zheng A."/>
            <person name="Lin R."/>
            <person name="Xu L."/>
            <person name="Qin P."/>
            <person name="Tang C."/>
            <person name="Ai P."/>
            <person name="Zhang D."/>
            <person name="Liu Y."/>
            <person name="Sun Z."/>
            <person name="Feng H."/>
            <person name="Wang Y."/>
            <person name="Chen Y."/>
            <person name="Liang X."/>
            <person name="Fu R."/>
            <person name="Li Q."/>
            <person name="Zhang J."/>
            <person name="Yu X."/>
            <person name="Xie Z."/>
            <person name="Ding L."/>
            <person name="Guan P."/>
            <person name="Tang J."/>
            <person name="Liang Y."/>
            <person name="Wang S."/>
            <person name="Deng Q."/>
            <person name="Li S."/>
            <person name="Zhu J."/>
            <person name="Wang L."/>
            <person name="Liu H."/>
            <person name="Li P."/>
        </authorList>
    </citation>
    <scope>NUCLEOTIDE SEQUENCE [LARGE SCALE GENOMIC DNA]</scope>
    <source>
        <strain evidence="2">AG-1 IA</strain>
    </source>
</reference>
<dbReference type="HOGENOM" id="CLU_2723945_0_0_1"/>
<dbReference type="Proteomes" id="UP000011668">
    <property type="component" value="Unassembled WGS sequence"/>
</dbReference>
<protein>
    <submittedName>
        <fullName evidence="1">Uncharacterized protein</fullName>
    </submittedName>
</protein>
<gene>
    <name evidence="1" type="ORF">AG1IA_07983</name>
</gene>
<dbReference type="AlphaFoldDB" id="L8WJ78"/>
<accession>L8WJ78</accession>
<dbReference type="EMBL" id="AFRT01002311">
    <property type="protein sequence ID" value="ELU37985.1"/>
    <property type="molecule type" value="Genomic_DNA"/>
</dbReference>
<sequence length="72" mass="8054">MKYMDSTPAGHCVPPRGQFCLLPTHHSLSISLFSAPFGFTVGKRPIHSFHMFQARRQCGSNTLIGLIHSMIR</sequence>
<name>L8WJ78_THACA</name>